<proteinExistence type="inferred from homology"/>
<dbReference type="InterPro" id="IPR052436">
    <property type="entry name" value="LTO1_adapter"/>
</dbReference>
<keyword evidence="5" id="KW-1185">Reference proteome</keyword>
<dbReference type="EMBL" id="ML210262">
    <property type="protein sequence ID" value="TFK21633.1"/>
    <property type="molecule type" value="Genomic_DNA"/>
</dbReference>
<sequence>MSYEDVDLDSLVNLEQIFFDEGYKDGYDHGRIHGLIEGRALGREKGYEMWEELGFYEGFAFTWRAILLKLGKQDERKLHNISSLLKLIGQFPSTNPSQTSSEAEVDIMKLLRQIRSKYKLLCATLGVRPRLQAVDESTAPTEPNDNADEEESNGNPSRIKRSIWNLESASQEAKTPPKPVVTAQHDFSF</sequence>
<dbReference type="OrthoDB" id="48036at2759"/>
<feature type="region of interest" description="Disordered" evidence="2">
    <location>
        <begin position="133"/>
        <end position="189"/>
    </location>
</feature>
<dbReference type="InterPro" id="IPR019191">
    <property type="entry name" value="Essential_protein_Yae1_N"/>
</dbReference>
<protein>
    <submittedName>
        <fullName evidence="4">DUF1715-domain-containing protein</fullName>
    </submittedName>
</protein>
<feature type="domain" description="Essential protein Yae1 N-terminal" evidence="3">
    <location>
        <begin position="22"/>
        <end position="60"/>
    </location>
</feature>
<comment type="similarity">
    <text evidence="1">Belongs to the LTO1 family.</text>
</comment>
<dbReference type="PANTHER" id="PTHR28532">
    <property type="entry name" value="GEO13458P1"/>
    <property type="match status" value="1"/>
</dbReference>
<evidence type="ECO:0000313" key="4">
    <source>
        <dbReference type="EMBL" id="TFK21633.1"/>
    </source>
</evidence>
<evidence type="ECO:0000259" key="3">
    <source>
        <dbReference type="Pfam" id="PF09811"/>
    </source>
</evidence>
<organism evidence="4 5">
    <name type="scientific">Coprinopsis marcescibilis</name>
    <name type="common">Agaric fungus</name>
    <name type="synonym">Psathyrella marcescibilis</name>
    <dbReference type="NCBI Taxonomy" id="230819"/>
    <lineage>
        <taxon>Eukaryota</taxon>
        <taxon>Fungi</taxon>
        <taxon>Dikarya</taxon>
        <taxon>Basidiomycota</taxon>
        <taxon>Agaricomycotina</taxon>
        <taxon>Agaricomycetes</taxon>
        <taxon>Agaricomycetidae</taxon>
        <taxon>Agaricales</taxon>
        <taxon>Agaricineae</taxon>
        <taxon>Psathyrellaceae</taxon>
        <taxon>Coprinopsis</taxon>
    </lineage>
</organism>
<gene>
    <name evidence="4" type="ORF">FA15DRAFT_623657</name>
</gene>
<dbReference type="Proteomes" id="UP000307440">
    <property type="component" value="Unassembled WGS sequence"/>
</dbReference>
<dbReference type="PANTHER" id="PTHR28532:SF1">
    <property type="entry name" value="ORAL CANCER OVEREXPRESSED 1"/>
    <property type="match status" value="1"/>
</dbReference>
<dbReference type="Pfam" id="PF09811">
    <property type="entry name" value="Yae1_N"/>
    <property type="match status" value="1"/>
</dbReference>
<evidence type="ECO:0000313" key="5">
    <source>
        <dbReference type="Proteomes" id="UP000307440"/>
    </source>
</evidence>
<dbReference type="AlphaFoldDB" id="A0A5C3KP18"/>
<evidence type="ECO:0000256" key="1">
    <source>
        <dbReference type="ARBA" id="ARBA00038090"/>
    </source>
</evidence>
<accession>A0A5C3KP18</accession>
<evidence type="ECO:0000256" key="2">
    <source>
        <dbReference type="SAM" id="MobiDB-lite"/>
    </source>
</evidence>
<name>A0A5C3KP18_COPMA</name>
<dbReference type="STRING" id="230819.A0A5C3KP18"/>
<reference evidence="4 5" key="1">
    <citation type="journal article" date="2019" name="Nat. Ecol. Evol.">
        <title>Megaphylogeny resolves global patterns of mushroom evolution.</title>
        <authorList>
            <person name="Varga T."/>
            <person name="Krizsan K."/>
            <person name="Foldi C."/>
            <person name="Dima B."/>
            <person name="Sanchez-Garcia M."/>
            <person name="Sanchez-Ramirez S."/>
            <person name="Szollosi G.J."/>
            <person name="Szarkandi J.G."/>
            <person name="Papp V."/>
            <person name="Albert L."/>
            <person name="Andreopoulos W."/>
            <person name="Angelini C."/>
            <person name="Antonin V."/>
            <person name="Barry K.W."/>
            <person name="Bougher N.L."/>
            <person name="Buchanan P."/>
            <person name="Buyck B."/>
            <person name="Bense V."/>
            <person name="Catcheside P."/>
            <person name="Chovatia M."/>
            <person name="Cooper J."/>
            <person name="Damon W."/>
            <person name="Desjardin D."/>
            <person name="Finy P."/>
            <person name="Geml J."/>
            <person name="Haridas S."/>
            <person name="Hughes K."/>
            <person name="Justo A."/>
            <person name="Karasinski D."/>
            <person name="Kautmanova I."/>
            <person name="Kiss B."/>
            <person name="Kocsube S."/>
            <person name="Kotiranta H."/>
            <person name="LaButti K.M."/>
            <person name="Lechner B.E."/>
            <person name="Liimatainen K."/>
            <person name="Lipzen A."/>
            <person name="Lukacs Z."/>
            <person name="Mihaltcheva S."/>
            <person name="Morgado L.N."/>
            <person name="Niskanen T."/>
            <person name="Noordeloos M.E."/>
            <person name="Ohm R.A."/>
            <person name="Ortiz-Santana B."/>
            <person name="Ovrebo C."/>
            <person name="Racz N."/>
            <person name="Riley R."/>
            <person name="Savchenko A."/>
            <person name="Shiryaev A."/>
            <person name="Soop K."/>
            <person name="Spirin V."/>
            <person name="Szebenyi C."/>
            <person name="Tomsovsky M."/>
            <person name="Tulloss R.E."/>
            <person name="Uehling J."/>
            <person name="Grigoriev I.V."/>
            <person name="Vagvolgyi C."/>
            <person name="Papp T."/>
            <person name="Martin F.M."/>
            <person name="Miettinen O."/>
            <person name="Hibbett D.S."/>
            <person name="Nagy L.G."/>
        </authorList>
    </citation>
    <scope>NUCLEOTIDE SEQUENCE [LARGE SCALE GENOMIC DNA]</scope>
    <source>
        <strain evidence="4 5">CBS 121175</strain>
    </source>
</reference>